<accession>A0A835CJG1</accession>
<feature type="compositionally biased region" description="Gly residues" evidence="1">
    <location>
        <begin position="327"/>
        <end position="338"/>
    </location>
</feature>
<dbReference type="Proteomes" id="UP000634136">
    <property type="component" value="Unassembled WGS sequence"/>
</dbReference>
<evidence type="ECO:0000313" key="3">
    <source>
        <dbReference type="Proteomes" id="UP000634136"/>
    </source>
</evidence>
<evidence type="ECO:0000256" key="1">
    <source>
        <dbReference type="SAM" id="MobiDB-lite"/>
    </source>
</evidence>
<evidence type="ECO:0000313" key="2">
    <source>
        <dbReference type="EMBL" id="KAF7845441.1"/>
    </source>
</evidence>
<protein>
    <submittedName>
        <fullName evidence="2">Uncharacterized protein</fullName>
    </submittedName>
</protein>
<organism evidence="2 3">
    <name type="scientific">Senna tora</name>
    <dbReference type="NCBI Taxonomy" id="362788"/>
    <lineage>
        <taxon>Eukaryota</taxon>
        <taxon>Viridiplantae</taxon>
        <taxon>Streptophyta</taxon>
        <taxon>Embryophyta</taxon>
        <taxon>Tracheophyta</taxon>
        <taxon>Spermatophyta</taxon>
        <taxon>Magnoliopsida</taxon>
        <taxon>eudicotyledons</taxon>
        <taxon>Gunneridae</taxon>
        <taxon>Pentapetalae</taxon>
        <taxon>rosids</taxon>
        <taxon>fabids</taxon>
        <taxon>Fabales</taxon>
        <taxon>Fabaceae</taxon>
        <taxon>Caesalpinioideae</taxon>
        <taxon>Cassia clade</taxon>
        <taxon>Senna</taxon>
    </lineage>
</organism>
<proteinExistence type="predicted"/>
<comment type="caution">
    <text evidence="2">The sequence shown here is derived from an EMBL/GenBank/DDBJ whole genome shotgun (WGS) entry which is preliminary data.</text>
</comment>
<dbReference type="AlphaFoldDB" id="A0A835CJG1"/>
<name>A0A835CJG1_9FABA</name>
<reference evidence="2" key="1">
    <citation type="submission" date="2020-09" db="EMBL/GenBank/DDBJ databases">
        <title>Genome-Enabled Discovery of Anthraquinone Biosynthesis in Senna tora.</title>
        <authorList>
            <person name="Kang S.-H."/>
            <person name="Pandey R.P."/>
            <person name="Lee C.-M."/>
            <person name="Sim J.-S."/>
            <person name="Jeong J.-T."/>
            <person name="Choi B.-S."/>
            <person name="Jung M."/>
            <person name="Ginzburg D."/>
            <person name="Zhao K."/>
            <person name="Won S.Y."/>
            <person name="Oh T.-J."/>
            <person name="Yu Y."/>
            <person name="Kim N.-H."/>
            <person name="Lee O.R."/>
            <person name="Lee T.-H."/>
            <person name="Bashyal P."/>
            <person name="Kim T.-S."/>
            <person name="Lee W.-H."/>
            <person name="Kawkins C."/>
            <person name="Kim C.-K."/>
            <person name="Kim J.S."/>
            <person name="Ahn B.O."/>
            <person name="Rhee S.Y."/>
            <person name="Sohng J.K."/>
        </authorList>
    </citation>
    <scope>NUCLEOTIDE SEQUENCE</scope>
    <source>
        <tissue evidence="2">Leaf</tissue>
    </source>
</reference>
<dbReference type="EMBL" id="JAAIUW010000001">
    <property type="protein sequence ID" value="KAF7845441.1"/>
    <property type="molecule type" value="Genomic_DNA"/>
</dbReference>
<feature type="region of interest" description="Disordered" evidence="1">
    <location>
        <begin position="313"/>
        <end position="352"/>
    </location>
</feature>
<gene>
    <name evidence="2" type="ORF">G2W53_002346</name>
</gene>
<sequence length="352" mass="40079">MPCNNPAEQPPRWAAPYIQSCIGRFRPARRTQRNRHKHIKLSAVTHSFRYVIDCRSEISPIRRQILGRKRFDPQLRRKFSFELVKNRVQTRVRSQLKPLCPRLRTVDDQYITCRKHHHITHDPTHRHVLHLPNRIWIRRDDPAAATVRRSVYASLEKRTVLGAAADDNLRRGVVPVEREHRRRSRRWVIPWTSIQRWIILQDLVGCVIVHHSFRVREDEEVTAGEEVYVRIQIVHLRVLHVSEKGERNGAVSRRGTVGEKLTRGAPGVGENHEWTDLICLQVELNGVSVAITLQNGVVSVEAAVTFAEHFSGRSDVGPVEEDDGVEAGDGGVHGGDAGVGDEKLPRAGELST</sequence>
<keyword evidence="3" id="KW-1185">Reference proteome</keyword>